<comment type="caution">
    <text evidence="3">The sequence shown here is derived from an EMBL/GenBank/DDBJ whole genome shotgun (WGS) entry which is preliminary data.</text>
</comment>
<evidence type="ECO:0000256" key="2">
    <source>
        <dbReference type="SAM" id="Phobius"/>
    </source>
</evidence>
<proteinExistence type="predicted"/>
<keyword evidence="2" id="KW-0472">Membrane</keyword>
<reference evidence="3" key="2">
    <citation type="journal article" date="2024" name="Plant">
        <title>Genomic evolution and insights into agronomic trait innovations of Sesamum species.</title>
        <authorList>
            <person name="Miao H."/>
            <person name="Wang L."/>
            <person name="Qu L."/>
            <person name="Liu H."/>
            <person name="Sun Y."/>
            <person name="Le M."/>
            <person name="Wang Q."/>
            <person name="Wei S."/>
            <person name="Zheng Y."/>
            <person name="Lin W."/>
            <person name="Duan Y."/>
            <person name="Cao H."/>
            <person name="Xiong S."/>
            <person name="Wang X."/>
            <person name="Wei L."/>
            <person name="Li C."/>
            <person name="Ma Q."/>
            <person name="Ju M."/>
            <person name="Zhao R."/>
            <person name="Li G."/>
            <person name="Mu C."/>
            <person name="Tian Q."/>
            <person name="Mei H."/>
            <person name="Zhang T."/>
            <person name="Gao T."/>
            <person name="Zhang H."/>
        </authorList>
    </citation>
    <scope>NUCLEOTIDE SEQUENCE</scope>
    <source>
        <strain evidence="3">KEN1</strain>
    </source>
</reference>
<feature type="compositionally biased region" description="Gly residues" evidence="1">
    <location>
        <begin position="29"/>
        <end position="43"/>
    </location>
</feature>
<protein>
    <submittedName>
        <fullName evidence="3">Uncharacterized protein</fullName>
    </submittedName>
</protein>
<accession>A0AAW2WCH0</accession>
<keyword evidence="2" id="KW-0812">Transmembrane</keyword>
<organism evidence="3">
    <name type="scientific">Sesamum latifolium</name>
    <dbReference type="NCBI Taxonomy" id="2727402"/>
    <lineage>
        <taxon>Eukaryota</taxon>
        <taxon>Viridiplantae</taxon>
        <taxon>Streptophyta</taxon>
        <taxon>Embryophyta</taxon>
        <taxon>Tracheophyta</taxon>
        <taxon>Spermatophyta</taxon>
        <taxon>Magnoliopsida</taxon>
        <taxon>eudicotyledons</taxon>
        <taxon>Gunneridae</taxon>
        <taxon>Pentapetalae</taxon>
        <taxon>asterids</taxon>
        <taxon>lamiids</taxon>
        <taxon>Lamiales</taxon>
        <taxon>Pedaliaceae</taxon>
        <taxon>Sesamum</taxon>
    </lineage>
</organism>
<feature type="region of interest" description="Disordered" evidence="1">
    <location>
        <begin position="1"/>
        <end position="43"/>
    </location>
</feature>
<feature type="transmembrane region" description="Helical" evidence="2">
    <location>
        <begin position="60"/>
        <end position="79"/>
    </location>
</feature>
<keyword evidence="2" id="KW-1133">Transmembrane helix</keyword>
<reference evidence="3" key="1">
    <citation type="submission" date="2020-06" db="EMBL/GenBank/DDBJ databases">
        <authorList>
            <person name="Li T."/>
            <person name="Hu X."/>
            <person name="Zhang T."/>
            <person name="Song X."/>
            <person name="Zhang H."/>
            <person name="Dai N."/>
            <person name="Sheng W."/>
            <person name="Hou X."/>
            <person name="Wei L."/>
        </authorList>
    </citation>
    <scope>NUCLEOTIDE SEQUENCE</scope>
    <source>
        <strain evidence="3">KEN1</strain>
        <tissue evidence="3">Leaf</tissue>
    </source>
</reference>
<dbReference type="AlphaFoldDB" id="A0AAW2WCH0"/>
<gene>
    <name evidence="3" type="ORF">Slati_2424400</name>
</gene>
<evidence type="ECO:0000256" key="1">
    <source>
        <dbReference type="SAM" id="MobiDB-lite"/>
    </source>
</evidence>
<dbReference type="EMBL" id="JACGWN010000008">
    <property type="protein sequence ID" value="KAL0439414.1"/>
    <property type="molecule type" value="Genomic_DNA"/>
</dbReference>
<evidence type="ECO:0000313" key="3">
    <source>
        <dbReference type="EMBL" id="KAL0439414.1"/>
    </source>
</evidence>
<sequence>MVLRMAGDSSPEEVSEEVLHLGDQPLGPGSVGTGGSTGTGQGGLETTCRARAALGASTDFYLFWTLAGVSIASCLGSVLPTDGAN</sequence>
<name>A0AAW2WCH0_9LAMI</name>